<dbReference type="InterPro" id="IPR017956">
    <property type="entry name" value="AT_hook_DNA-bd_motif"/>
</dbReference>
<feature type="compositionally biased region" description="Basic residues" evidence="2">
    <location>
        <begin position="441"/>
        <end position="451"/>
    </location>
</feature>
<evidence type="ECO:0000256" key="1">
    <source>
        <dbReference type="SAM" id="Coils"/>
    </source>
</evidence>
<feature type="compositionally biased region" description="Acidic residues" evidence="2">
    <location>
        <begin position="1110"/>
        <end position="1145"/>
    </location>
</feature>
<feature type="compositionally biased region" description="Acidic residues" evidence="2">
    <location>
        <begin position="564"/>
        <end position="573"/>
    </location>
</feature>
<feature type="compositionally biased region" description="Acidic residues" evidence="2">
    <location>
        <begin position="688"/>
        <end position="703"/>
    </location>
</feature>
<feature type="region of interest" description="Disordered" evidence="2">
    <location>
        <begin position="188"/>
        <end position="247"/>
    </location>
</feature>
<dbReference type="Proteomes" id="UP000515152">
    <property type="component" value="Chromosome 3"/>
</dbReference>
<dbReference type="OrthoDB" id="5376140at2759"/>
<proteinExistence type="predicted"/>
<feature type="region of interest" description="Disordered" evidence="2">
    <location>
        <begin position="259"/>
        <end position="324"/>
    </location>
</feature>
<feature type="compositionally biased region" description="Basic residues" evidence="2">
    <location>
        <begin position="283"/>
        <end position="293"/>
    </location>
</feature>
<feature type="region of interest" description="Disordered" evidence="2">
    <location>
        <begin position="340"/>
        <end position="727"/>
    </location>
</feature>
<keyword evidence="3" id="KW-0732">Signal</keyword>
<name>A0A6P3W3R0_CLUHA</name>
<organism evidence="4 5">
    <name type="scientific">Clupea harengus</name>
    <name type="common">Atlantic herring</name>
    <dbReference type="NCBI Taxonomy" id="7950"/>
    <lineage>
        <taxon>Eukaryota</taxon>
        <taxon>Metazoa</taxon>
        <taxon>Chordata</taxon>
        <taxon>Craniata</taxon>
        <taxon>Vertebrata</taxon>
        <taxon>Euteleostomi</taxon>
        <taxon>Actinopterygii</taxon>
        <taxon>Neopterygii</taxon>
        <taxon>Teleostei</taxon>
        <taxon>Clupei</taxon>
        <taxon>Clupeiformes</taxon>
        <taxon>Clupeoidei</taxon>
        <taxon>Clupeidae</taxon>
        <taxon>Clupea</taxon>
    </lineage>
</organism>
<evidence type="ECO:0000256" key="2">
    <source>
        <dbReference type="SAM" id="MobiDB-lite"/>
    </source>
</evidence>
<feature type="compositionally biased region" description="Basic and acidic residues" evidence="2">
    <location>
        <begin position="217"/>
        <end position="235"/>
    </location>
</feature>
<dbReference type="PANTHER" id="PTHR33480">
    <property type="entry name" value="SET DOMAIN-CONTAINING PROTEIN-RELATED"/>
    <property type="match status" value="1"/>
</dbReference>
<evidence type="ECO:0000313" key="4">
    <source>
        <dbReference type="Proteomes" id="UP000515152"/>
    </source>
</evidence>
<feature type="signal peptide" evidence="3">
    <location>
        <begin position="1"/>
        <end position="18"/>
    </location>
</feature>
<dbReference type="PANTHER" id="PTHR33480:SF5">
    <property type="entry name" value="SI:DKEY-51D8.9"/>
    <property type="match status" value="1"/>
</dbReference>
<protein>
    <submittedName>
        <fullName evidence="5">Uncharacterized protein LOC105905163 isoform X1</fullName>
    </submittedName>
</protein>
<feature type="compositionally biased region" description="Low complexity" evidence="2">
    <location>
        <begin position="529"/>
        <end position="540"/>
    </location>
</feature>
<feature type="region of interest" description="Disordered" evidence="2">
    <location>
        <begin position="1039"/>
        <end position="1069"/>
    </location>
</feature>
<feature type="region of interest" description="Disordered" evidence="2">
    <location>
        <begin position="1804"/>
        <end position="1845"/>
    </location>
</feature>
<feature type="compositionally biased region" description="Basic and acidic residues" evidence="2">
    <location>
        <begin position="1818"/>
        <end position="1830"/>
    </location>
</feature>
<evidence type="ECO:0000313" key="5">
    <source>
        <dbReference type="RefSeq" id="XP_012688615.2"/>
    </source>
</evidence>
<accession>A0A6P3W3R0</accession>
<keyword evidence="1" id="KW-0175">Coiled coil</keyword>
<dbReference type="SMART" id="SM00384">
    <property type="entry name" value="AT_hook"/>
    <property type="match status" value="4"/>
</dbReference>
<evidence type="ECO:0000256" key="3">
    <source>
        <dbReference type="SAM" id="SignalP"/>
    </source>
</evidence>
<feature type="compositionally biased region" description="Basic residues" evidence="2">
    <location>
        <begin position="476"/>
        <end position="486"/>
    </location>
</feature>
<feature type="compositionally biased region" description="Basic and acidic residues" evidence="2">
    <location>
        <begin position="452"/>
        <end position="466"/>
    </location>
</feature>
<keyword evidence="4" id="KW-1185">Reference proteome</keyword>
<feature type="compositionally biased region" description="Basic residues" evidence="2">
    <location>
        <begin position="1831"/>
        <end position="1844"/>
    </location>
</feature>
<feature type="compositionally biased region" description="Polar residues" evidence="2">
    <location>
        <begin position="268"/>
        <end position="277"/>
    </location>
</feature>
<feature type="region of interest" description="Disordered" evidence="2">
    <location>
        <begin position="1092"/>
        <end position="1234"/>
    </location>
</feature>
<feature type="compositionally biased region" description="Polar residues" evidence="2">
    <location>
        <begin position="1167"/>
        <end position="1223"/>
    </location>
</feature>
<gene>
    <name evidence="5" type="primary">LOC105905163</name>
</gene>
<dbReference type="RefSeq" id="XP_012688615.2">
    <property type="nucleotide sequence ID" value="XM_012833161.3"/>
</dbReference>
<feature type="compositionally biased region" description="Acidic residues" evidence="2">
    <location>
        <begin position="206"/>
        <end position="216"/>
    </location>
</feature>
<dbReference type="GeneID" id="105905163"/>
<feature type="compositionally biased region" description="Acidic residues" evidence="2">
    <location>
        <begin position="656"/>
        <end position="665"/>
    </location>
</feature>
<feature type="coiled-coil region" evidence="1">
    <location>
        <begin position="23"/>
        <end position="50"/>
    </location>
</feature>
<dbReference type="GO" id="GO:0003677">
    <property type="term" value="F:DNA binding"/>
    <property type="evidence" value="ECO:0007669"/>
    <property type="project" value="InterPro"/>
</dbReference>
<reference evidence="5" key="1">
    <citation type="submission" date="2025-08" db="UniProtKB">
        <authorList>
            <consortium name="RefSeq"/>
        </authorList>
    </citation>
    <scope>IDENTIFICATION</scope>
</reference>
<sequence length="1915" mass="214797">MTKLRYLSVLLSQRLTLAAQEIFKDVEETILELQEETKLAKQENAKLKLKLREAGINSCDESREAVTPAECPAEVQSCGEQRPEVLLEDSSTIASLKQELDALDELETGSVEGGPAAMQIKMEMNYTECSSLERQSGFCPQSNSSGMQTDSVTVSMGEVVASWPVLEPHESQVFPCVERTWSVAAKGAETSQITERPCSRTGNCPPEDDDQDNVDEEVTHDPVKESENIDEEIHHKPQMPQEKPCTRAELARCSNSCLENRNEESTVGKETSSNNIKTVVRTGKPRGRPRKHPQTSTPKPALIDLKHDTRNSRLRSGNERTSAITGRMLRRLTKHPQLFTNKSVEVDNGNGRDLSRIGRPIGRPKRHLQIAKAKPDAVNLQHKENSSGEQSSSTIRSSRLSGKHRKHSQTLISKSDEVNSEQPSPSDDETNSAVRAGSPKGRSRSHPRNSRAKSDEVNSEHEESCSIEKPTPVRTGRPRGRPRKHPQTSTANSDEVNLEDEENIYGEASHRPCKHTGTSTAKSEKLQSEENASGEGSSSAVRTGRSRGRPRKHLQASTSKPDEVNLEDEENTLVEESNPMVSTGRLSGRPRKHPQSTTIEPAEVDLDHKDSVSEDPSISEDNTDLSRSNRTSGRLRTRTETSTVQPVEMDHQDSASSDDEGDDGDSSMFEKPRSTPMKRPRSSSSSDFEIDTEQEDEPSDEDSSCGSHNSTRNERSRKNLRTSRAKAVESDLDHVSVLTHDMGLVKKGYCLYCAKPIVKLARHLAMRHFDQKDVVKALSLPKNSKERKIQIGRLRNCGNRAHNNRVLKEGRGLLIPCRAFKAEDPKDVVYCHGCHGMFSKESISKHFKLCAFVGKEDNADPCPEEDPSLHMVVKQAPKDFSEVLSGMYQDDVTEAVRQDKLLLKLGQIMFDKRLTCEYIWQRLRELGRLLLNGRKITPLHEMEDYIRLSNWDHLAAAVKDVAGFCETTCTFAIPKYAVAIRRSLPKIAGIVKCDAETSGDKEMVENAQNFQESLLIKWHQQFVAPGMPISNSPLLVVAEQTSNGREDQRSGSEDNISAAQSRTEHEMERLKHSAIQVLPANQADEAQIKNTLESSTGEERSGNRNSACPPEDDDLEREAGDDEDDNDTDCDDDDDDDYDANDDDDASGHDVDSDGDDDDFVPILRSANKTLNSKNESLNGPCDSAQNDTPPKPLNQLQPQRITAAAGTTPSVSNSQENVSDQKTAPEKSVASSPRSVNVHQISVISKHCKRQFCLFCKKPVSKISKHLQRRHYEQEDVAKALSYPKLSKERKMYLHLLRRQGNRVHNMQVLKEGKGEIVPCKWGLGKPSDFLHCPYCDGMFLKRRMAIHLKTCPFAKKEDLTVLKRGKRGSVQALCLMVEPVPENVSKEFWKVLVNMNQDEIAVAVRGDKYALQVGQRLINKGQGEDAIREDTIRQRLRELGRLLVSCQKITPMHKLEDFILPSNWDHLVAVVKDVAGNKDETDSTLNVSLLAHLYRSLQKIGRFIELDAETQQDEQMVELARNFNRDFVEKWRKDFPTPVEARKSQECHSGDIKLLSFTEDIRHLHTYLKDKLTKCMSALCTSANQAAWHDLARVVLAQLIMFNRKKANVVAQLTLKDFTTKEAYGMPDDNAELLTPFERELCKFTCRIQISRATGDNVQILAPPALTNIMEIMFHRRMLCNIRYDNIYLFAVPKTRSHYLGVETLQGLAEDCGAKHMKALVSNGLRKHVAMISQLLYLKDMHQLTEFMGFNLTAHLRNDCLQQETLGLARLGKVFTAMEKGQLKAPEQNVHEVLVSPDEIVQQADSSSADEDDEKHDDYCPSKSDKSQHRVVKRNPKRKGVAKQKWNQAEIQAVETHMAMFISSGKTPGKKACTACIVAEPDALKARNWTAIKFYTKNRITSLRKQNSKPSQT</sequence>
<feature type="compositionally biased region" description="Basic residues" evidence="2">
    <location>
        <begin position="544"/>
        <end position="554"/>
    </location>
</feature>
<feature type="chain" id="PRO_5027907327" evidence="3">
    <location>
        <begin position="19"/>
        <end position="1915"/>
    </location>
</feature>
<feature type="compositionally biased region" description="Low complexity" evidence="2">
    <location>
        <begin position="387"/>
        <end position="400"/>
    </location>
</feature>
<feature type="compositionally biased region" description="Polar residues" evidence="2">
    <location>
        <begin position="624"/>
        <end position="645"/>
    </location>
</feature>